<dbReference type="SUPFAM" id="SSF144091">
    <property type="entry name" value="Rhomboid-like"/>
    <property type="match status" value="1"/>
</dbReference>
<dbReference type="RefSeq" id="WP_013705416.1">
    <property type="nucleotide sequence ID" value="NC_015388.1"/>
</dbReference>
<evidence type="ECO:0000259" key="6">
    <source>
        <dbReference type="Pfam" id="PF01694"/>
    </source>
</evidence>
<evidence type="ECO:0000256" key="5">
    <source>
        <dbReference type="SAM" id="Phobius"/>
    </source>
</evidence>
<keyword evidence="3 5" id="KW-1133">Transmembrane helix</keyword>
<dbReference type="KEGG" id="dao:Desac_0415"/>
<keyword evidence="4 5" id="KW-0472">Membrane</keyword>
<evidence type="ECO:0000313" key="7">
    <source>
        <dbReference type="EMBL" id="AEB08303.1"/>
    </source>
</evidence>
<dbReference type="eggNOG" id="COG0705">
    <property type="taxonomic scope" value="Bacteria"/>
</dbReference>
<feature type="transmembrane region" description="Helical" evidence="5">
    <location>
        <begin position="129"/>
        <end position="149"/>
    </location>
</feature>
<dbReference type="Gene3D" id="1.20.1540.10">
    <property type="entry name" value="Rhomboid-like"/>
    <property type="match status" value="1"/>
</dbReference>
<evidence type="ECO:0000256" key="1">
    <source>
        <dbReference type="ARBA" id="ARBA00004141"/>
    </source>
</evidence>
<evidence type="ECO:0000256" key="4">
    <source>
        <dbReference type="ARBA" id="ARBA00023136"/>
    </source>
</evidence>
<feature type="transmembrane region" description="Helical" evidence="5">
    <location>
        <begin position="106"/>
        <end position="123"/>
    </location>
</feature>
<dbReference type="PANTHER" id="PTHR43731:SF26">
    <property type="entry name" value="RHOMBOID-LIKE PROTEIN 10, CHLOROPLASTIC"/>
    <property type="match status" value="1"/>
</dbReference>
<dbReference type="EMBL" id="CP002629">
    <property type="protein sequence ID" value="AEB08303.1"/>
    <property type="molecule type" value="Genomic_DNA"/>
</dbReference>
<feature type="transmembrane region" description="Helical" evidence="5">
    <location>
        <begin position="15"/>
        <end position="32"/>
    </location>
</feature>
<dbReference type="Proteomes" id="UP000000483">
    <property type="component" value="Chromosome"/>
</dbReference>
<feature type="transmembrane region" description="Helical" evidence="5">
    <location>
        <begin position="202"/>
        <end position="226"/>
    </location>
</feature>
<feature type="domain" description="Peptidase S54 rhomboid" evidence="6">
    <location>
        <begin position="70"/>
        <end position="221"/>
    </location>
</feature>
<comment type="subcellular location">
    <subcellularLocation>
        <location evidence="1">Membrane</location>
        <topology evidence="1">Multi-pass membrane protein</topology>
    </subcellularLocation>
</comment>
<evidence type="ECO:0000313" key="8">
    <source>
        <dbReference type="Proteomes" id="UP000000483"/>
    </source>
</evidence>
<feature type="transmembrane region" description="Helical" evidence="5">
    <location>
        <begin position="74"/>
        <end position="94"/>
    </location>
</feature>
<organism evidence="7 8">
    <name type="scientific">Desulfobacca acetoxidans (strain ATCC 700848 / DSM 11109 / ASRB2)</name>
    <dbReference type="NCBI Taxonomy" id="880072"/>
    <lineage>
        <taxon>Bacteria</taxon>
        <taxon>Pseudomonadati</taxon>
        <taxon>Thermodesulfobacteriota</taxon>
        <taxon>Desulfobaccia</taxon>
        <taxon>Desulfobaccales</taxon>
        <taxon>Desulfobaccaceae</taxon>
        <taxon>Desulfobacca</taxon>
    </lineage>
</organism>
<sequence>MIPLRDNIPSQRRPIINYSIIGLNCLGFLLELASGRYLQQVITVFGFIPARFFALLETHPEQYLAIYLPFLSTMFLHGGWLHLIANMWTLYIFGDNVEDRMGHGRFLLFYLACGVVGSLLHAVLSPHSWVPLVGASGAIAGVMGAYFLLFRHAQVLVFLPFFLVAPIVEVPAYVFLGVWFLLQFFSGAFSVLGPRAAQGGVAFWAHVGGFVAGALLVFLLGAVRLVKPEPGEEE</sequence>
<accession>F2NEW3</accession>
<dbReference type="OrthoDB" id="9813074at2"/>
<dbReference type="InterPro" id="IPR022764">
    <property type="entry name" value="Peptidase_S54_rhomboid_dom"/>
</dbReference>
<dbReference type="MEROPS" id="S54.027"/>
<dbReference type="GO" id="GO:0004252">
    <property type="term" value="F:serine-type endopeptidase activity"/>
    <property type="evidence" value="ECO:0007669"/>
    <property type="project" value="InterPro"/>
</dbReference>
<dbReference type="FunFam" id="1.20.1540.10:FF:000027">
    <property type="entry name" value="Rhomboid family intramembrane serine protease"/>
    <property type="match status" value="1"/>
</dbReference>
<evidence type="ECO:0000256" key="2">
    <source>
        <dbReference type="ARBA" id="ARBA00022692"/>
    </source>
</evidence>
<dbReference type="InterPro" id="IPR050925">
    <property type="entry name" value="Rhomboid_protease_S54"/>
</dbReference>
<dbReference type="AlphaFoldDB" id="F2NEW3"/>
<proteinExistence type="predicted"/>
<dbReference type="STRING" id="880072.Desac_0415"/>
<dbReference type="HOGENOM" id="CLU_055068_5_1_7"/>
<protein>
    <submittedName>
        <fullName evidence="7">Peptidase S54, rhomboid domain protein</fullName>
    </submittedName>
</protein>
<feature type="transmembrane region" description="Helical" evidence="5">
    <location>
        <begin position="156"/>
        <end position="182"/>
    </location>
</feature>
<gene>
    <name evidence="7" type="ordered locus">Desac_0415</name>
</gene>
<dbReference type="PANTHER" id="PTHR43731">
    <property type="entry name" value="RHOMBOID PROTEASE"/>
    <property type="match status" value="1"/>
</dbReference>
<dbReference type="InterPro" id="IPR035952">
    <property type="entry name" value="Rhomboid-like_sf"/>
</dbReference>
<reference evidence="7 8" key="1">
    <citation type="journal article" date="2011" name="Stand. Genomic Sci.">
        <title>Complete genome sequence of the acetate-degrading sulfate reducer Desulfobacca acetoxidans type strain (ASRB2).</title>
        <authorList>
            <person name="Goker M."/>
            <person name="Teshima H."/>
            <person name="Lapidus A."/>
            <person name="Nolan M."/>
            <person name="Lucas S."/>
            <person name="Hammon N."/>
            <person name="Deshpande S."/>
            <person name="Cheng J.F."/>
            <person name="Tapia R."/>
            <person name="Han C."/>
            <person name="Goodwin L."/>
            <person name="Pitluck S."/>
            <person name="Huntemann M."/>
            <person name="Liolios K."/>
            <person name="Ivanova N."/>
            <person name="Pagani I."/>
            <person name="Mavromatis K."/>
            <person name="Ovchinikova G."/>
            <person name="Pati A."/>
            <person name="Chen A."/>
            <person name="Palaniappan K."/>
            <person name="Land M."/>
            <person name="Hauser L."/>
            <person name="Brambilla E.M."/>
            <person name="Rohde M."/>
            <person name="Spring S."/>
            <person name="Detter J.C."/>
            <person name="Woyke T."/>
            <person name="Bristow J."/>
            <person name="Eisen J.A."/>
            <person name="Markowitz V."/>
            <person name="Hugenholtz P."/>
            <person name="Kyrpides N.C."/>
            <person name="Klenk H.P."/>
        </authorList>
    </citation>
    <scope>NUCLEOTIDE SEQUENCE [LARGE SCALE GENOMIC DNA]</scope>
    <source>
        <strain evidence="8">ATCC 700848 / DSM 11109 / ASRB2</strain>
    </source>
</reference>
<dbReference type="GO" id="GO:0016020">
    <property type="term" value="C:membrane"/>
    <property type="evidence" value="ECO:0007669"/>
    <property type="project" value="UniProtKB-SubCell"/>
</dbReference>
<reference evidence="8" key="2">
    <citation type="submission" date="2011-03" db="EMBL/GenBank/DDBJ databases">
        <title>The complete genome of Desulfobacca acetoxidans DSM 11109.</title>
        <authorList>
            <consortium name="US DOE Joint Genome Institute (JGI-PGF)"/>
            <person name="Lucas S."/>
            <person name="Copeland A."/>
            <person name="Lapidus A."/>
            <person name="Bruce D."/>
            <person name="Goodwin L."/>
            <person name="Pitluck S."/>
            <person name="Peters L."/>
            <person name="Kyrpides N."/>
            <person name="Mavromatis K."/>
            <person name="Ivanova N."/>
            <person name="Ovchinnikova G."/>
            <person name="Teshima H."/>
            <person name="Detter J.C."/>
            <person name="Han C."/>
            <person name="Land M."/>
            <person name="Hauser L."/>
            <person name="Markowitz V."/>
            <person name="Cheng J.-F."/>
            <person name="Hugenholtz P."/>
            <person name="Woyke T."/>
            <person name="Wu D."/>
            <person name="Spring S."/>
            <person name="Schueler E."/>
            <person name="Brambilla E."/>
            <person name="Klenk H.-P."/>
            <person name="Eisen J.A."/>
        </authorList>
    </citation>
    <scope>NUCLEOTIDE SEQUENCE [LARGE SCALE GENOMIC DNA]</scope>
    <source>
        <strain evidence="8">ATCC 700848 / DSM 11109 / ASRB2</strain>
    </source>
</reference>
<name>F2NEW3_DESAR</name>
<keyword evidence="2 5" id="KW-0812">Transmembrane</keyword>
<dbReference type="Pfam" id="PF01694">
    <property type="entry name" value="Rhomboid"/>
    <property type="match status" value="1"/>
</dbReference>
<evidence type="ECO:0000256" key="3">
    <source>
        <dbReference type="ARBA" id="ARBA00022989"/>
    </source>
</evidence>
<keyword evidence="8" id="KW-1185">Reference proteome</keyword>